<name>A0A0L6UDX8_9BASI</name>
<proteinExistence type="predicted"/>
<dbReference type="AlphaFoldDB" id="A0A0L6UDX8"/>
<protein>
    <submittedName>
        <fullName evidence="1">Uncharacterized protein</fullName>
    </submittedName>
</protein>
<gene>
    <name evidence="1" type="ORF">VP01_6975g1</name>
</gene>
<evidence type="ECO:0000313" key="1">
    <source>
        <dbReference type="EMBL" id="KNZ46774.1"/>
    </source>
</evidence>
<sequence>ARLNTTAGQQNPAPAPASNPMVLAKPQPFYGTCGAAAKAFVGQIGLHAITYPPCFPTDASKVAFAVLFMKDYAATYSLMTTTGTLPRLPCRTSARLELCYMQDFNWHTHTVGRANTPLMSLYQHGLKEKIQLAVVMRNLEFDSTQAMNLKAGPTLSLTQCKQWC</sequence>
<keyword evidence="2" id="KW-1185">Reference proteome</keyword>
<dbReference type="Proteomes" id="UP000037035">
    <property type="component" value="Unassembled WGS sequence"/>
</dbReference>
<dbReference type="EMBL" id="LAVV01012355">
    <property type="protein sequence ID" value="KNZ46774.1"/>
    <property type="molecule type" value="Genomic_DNA"/>
</dbReference>
<comment type="caution">
    <text evidence="1">The sequence shown here is derived from an EMBL/GenBank/DDBJ whole genome shotgun (WGS) entry which is preliminary data.</text>
</comment>
<accession>A0A0L6UDX8</accession>
<evidence type="ECO:0000313" key="2">
    <source>
        <dbReference type="Proteomes" id="UP000037035"/>
    </source>
</evidence>
<feature type="non-terminal residue" evidence="1">
    <location>
        <position position="1"/>
    </location>
</feature>
<dbReference type="VEuPathDB" id="FungiDB:VP01_6975g1"/>
<organism evidence="1 2">
    <name type="scientific">Puccinia sorghi</name>
    <dbReference type="NCBI Taxonomy" id="27349"/>
    <lineage>
        <taxon>Eukaryota</taxon>
        <taxon>Fungi</taxon>
        <taxon>Dikarya</taxon>
        <taxon>Basidiomycota</taxon>
        <taxon>Pucciniomycotina</taxon>
        <taxon>Pucciniomycetes</taxon>
        <taxon>Pucciniales</taxon>
        <taxon>Pucciniaceae</taxon>
        <taxon>Puccinia</taxon>
    </lineage>
</organism>
<reference evidence="1 2" key="1">
    <citation type="submission" date="2015-08" db="EMBL/GenBank/DDBJ databases">
        <title>Next Generation Sequencing and Analysis of the Genome of Puccinia sorghi L Schw, the Causal Agent of Maize Common Rust.</title>
        <authorList>
            <person name="Rochi L."/>
            <person name="Burguener G."/>
            <person name="Darino M."/>
            <person name="Turjanski A."/>
            <person name="Kreff E."/>
            <person name="Dieguez M.J."/>
            <person name="Sacco F."/>
        </authorList>
    </citation>
    <scope>NUCLEOTIDE SEQUENCE [LARGE SCALE GENOMIC DNA]</scope>
    <source>
        <strain evidence="1 2">RO10H11247</strain>
    </source>
</reference>